<sequence>MELDSEVEFFPSKGKGNGKISGGTESTQGSALPQRQVPEIPMIFEPELELRMSNAKKYESNSKGSGGHLHQPVQRVLHSVQGQGQGNVATNTPRSDELLAHPQRIKEYHAQKKEETKEEAPVACTSKPQANPLPQEGKKKKKQNWRKPYSPSYRIQKIQKAALDNGLNMARALMEFKDKEEQRMREPHFPKK</sequence>
<dbReference type="AlphaFoldDB" id="A0A9Q3JQ87"/>
<feature type="compositionally biased region" description="Polar residues" evidence="1">
    <location>
        <begin position="24"/>
        <end position="33"/>
    </location>
</feature>
<evidence type="ECO:0000313" key="3">
    <source>
        <dbReference type="Proteomes" id="UP000765509"/>
    </source>
</evidence>
<feature type="region of interest" description="Disordered" evidence="1">
    <location>
        <begin position="54"/>
        <end position="152"/>
    </location>
</feature>
<name>A0A9Q3JQ87_9BASI</name>
<gene>
    <name evidence="2" type="ORF">O181_106322</name>
</gene>
<evidence type="ECO:0000256" key="1">
    <source>
        <dbReference type="SAM" id="MobiDB-lite"/>
    </source>
</evidence>
<protein>
    <submittedName>
        <fullName evidence="2">Uncharacterized protein</fullName>
    </submittedName>
</protein>
<dbReference type="EMBL" id="AVOT02079407">
    <property type="protein sequence ID" value="MBW0566607.1"/>
    <property type="molecule type" value="Genomic_DNA"/>
</dbReference>
<accession>A0A9Q3JQ87</accession>
<evidence type="ECO:0000313" key="2">
    <source>
        <dbReference type="EMBL" id="MBW0566607.1"/>
    </source>
</evidence>
<proteinExistence type="predicted"/>
<feature type="region of interest" description="Disordered" evidence="1">
    <location>
        <begin position="1"/>
        <end position="39"/>
    </location>
</feature>
<dbReference type="Proteomes" id="UP000765509">
    <property type="component" value="Unassembled WGS sequence"/>
</dbReference>
<reference evidence="2" key="1">
    <citation type="submission" date="2021-03" db="EMBL/GenBank/DDBJ databases">
        <title>Draft genome sequence of rust myrtle Austropuccinia psidii MF-1, a brazilian biotype.</title>
        <authorList>
            <person name="Quecine M.C."/>
            <person name="Pachon D.M.R."/>
            <person name="Bonatelli M.L."/>
            <person name="Correr F.H."/>
            <person name="Franceschini L.M."/>
            <person name="Leite T.F."/>
            <person name="Margarido G.R.A."/>
            <person name="Almeida C.A."/>
            <person name="Ferrarezi J.A."/>
            <person name="Labate C.A."/>
        </authorList>
    </citation>
    <scope>NUCLEOTIDE SEQUENCE</scope>
    <source>
        <strain evidence="2">MF-1</strain>
    </source>
</reference>
<organism evidence="2 3">
    <name type="scientific">Austropuccinia psidii MF-1</name>
    <dbReference type="NCBI Taxonomy" id="1389203"/>
    <lineage>
        <taxon>Eukaryota</taxon>
        <taxon>Fungi</taxon>
        <taxon>Dikarya</taxon>
        <taxon>Basidiomycota</taxon>
        <taxon>Pucciniomycotina</taxon>
        <taxon>Pucciniomycetes</taxon>
        <taxon>Pucciniales</taxon>
        <taxon>Sphaerophragmiaceae</taxon>
        <taxon>Austropuccinia</taxon>
    </lineage>
</organism>
<feature type="compositionally biased region" description="Basic and acidic residues" evidence="1">
    <location>
        <begin position="94"/>
        <end position="120"/>
    </location>
</feature>
<keyword evidence="3" id="KW-1185">Reference proteome</keyword>
<comment type="caution">
    <text evidence="2">The sequence shown here is derived from an EMBL/GenBank/DDBJ whole genome shotgun (WGS) entry which is preliminary data.</text>
</comment>
<feature type="compositionally biased region" description="Polar residues" evidence="1">
    <location>
        <begin position="80"/>
        <end position="93"/>
    </location>
</feature>